<sequence length="234" mass="25792">MVLCTRPLHVLFALSIPMHFILRPPRADVPRPLDLCSSPLYLPSTSSACPSSLPRIPFPIFSPDVLTAPSRSSEFVATRTSSGLCDAIMPHAWRRNLRVCGPPSPQGRSTPCLHPPVPPSPSCPLFAIPLRVDASFGTATVGRHSDCGGRVARCSKDTRAWNYIFGCVRIYCVTGPSSGPAYSLTYMTACAFRTSVHWPTLWRNCGPISKTYTSLELHHDLRLCTHLLRHRTIE</sequence>
<organism evidence="1 2">
    <name type="scientific">Exidia glandulosa HHB12029</name>
    <dbReference type="NCBI Taxonomy" id="1314781"/>
    <lineage>
        <taxon>Eukaryota</taxon>
        <taxon>Fungi</taxon>
        <taxon>Dikarya</taxon>
        <taxon>Basidiomycota</taxon>
        <taxon>Agaricomycotina</taxon>
        <taxon>Agaricomycetes</taxon>
        <taxon>Auriculariales</taxon>
        <taxon>Exidiaceae</taxon>
        <taxon>Exidia</taxon>
    </lineage>
</organism>
<dbReference type="EMBL" id="KV425888">
    <property type="protein sequence ID" value="KZW02455.1"/>
    <property type="molecule type" value="Genomic_DNA"/>
</dbReference>
<protein>
    <submittedName>
        <fullName evidence="1">Uncharacterized protein</fullName>
    </submittedName>
</protein>
<reference evidence="1 2" key="1">
    <citation type="journal article" date="2016" name="Mol. Biol. Evol.">
        <title>Comparative Genomics of Early-Diverging Mushroom-Forming Fungi Provides Insights into the Origins of Lignocellulose Decay Capabilities.</title>
        <authorList>
            <person name="Nagy L.G."/>
            <person name="Riley R."/>
            <person name="Tritt A."/>
            <person name="Adam C."/>
            <person name="Daum C."/>
            <person name="Floudas D."/>
            <person name="Sun H."/>
            <person name="Yadav J.S."/>
            <person name="Pangilinan J."/>
            <person name="Larsson K.H."/>
            <person name="Matsuura K."/>
            <person name="Barry K."/>
            <person name="Labutti K."/>
            <person name="Kuo R."/>
            <person name="Ohm R.A."/>
            <person name="Bhattacharya S.S."/>
            <person name="Shirouzu T."/>
            <person name="Yoshinaga Y."/>
            <person name="Martin F.M."/>
            <person name="Grigoriev I.V."/>
            <person name="Hibbett D.S."/>
        </authorList>
    </citation>
    <scope>NUCLEOTIDE SEQUENCE [LARGE SCALE GENOMIC DNA]</scope>
    <source>
        <strain evidence="1 2">HHB12029</strain>
    </source>
</reference>
<name>A0A165PP41_EXIGL</name>
<evidence type="ECO:0000313" key="1">
    <source>
        <dbReference type="EMBL" id="KZW02455.1"/>
    </source>
</evidence>
<proteinExistence type="predicted"/>
<dbReference type="InParanoid" id="A0A165PP41"/>
<gene>
    <name evidence="1" type="ORF">EXIGLDRAFT_457985</name>
</gene>
<keyword evidence="2" id="KW-1185">Reference proteome</keyword>
<dbReference type="AlphaFoldDB" id="A0A165PP41"/>
<accession>A0A165PP41</accession>
<evidence type="ECO:0000313" key="2">
    <source>
        <dbReference type="Proteomes" id="UP000077266"/>
    </source>
</evidence>
<dbReference type="Proteomes" id="UP000077266">
    <property type="component" value="Unassembled WGS sequence"/>
</dbReference>